<dbReference type="AlphaFoldDB" id="A0A4V3DYP6"/>
<comment type="caution">
    <text evidence="3">The sequence shown here is derived from an EMBL/GenBank/DDBJ whole genome shotgun (WGS) entry which is preliminary data.</text>
</comment>
<protein>
    <submittedName>
        <fullName evidence="3">Extensin-like protein</fullName>
    </submittedName>
</protein>
<reference evidence="3 4" key="1">
    <citation type="submission" date="2019-03" db="EMBL/GenBank/DDBJ databases">
        <title>Genomic Encyclopedia of Type Strains, Phase IV (KMG-IV): sequencing the most valuable type-strain genomes for metagenomic binning, comparative biology and taxonomic classification.</title>
        <authorList>
            <person name="Goeker M."/>
        </authorList>
    </citation>
    <scope>NUCLEOTIDE SEQUENCE [LARGE SCALE GENOMIC DNA]</scope>
    <source>
        <strain evidence="3 4">DSM 25903</strain>
    </source>
</reference>
<dbReference type="OrthoDB" id="9809788at2"/>
<organism evidence="3 4">
    <name type="scientific">Enterovirga rhinocerotis</name>
    <dbReference type="NCBI Taxonomy" id="1339210"/>
    <lineage>
        <taxon>Bacteria</taxon>
        <taxon>Pseudomonadati</taxon>
        <taxon>Pseudomonadota</taxon>
        <taxon>Alphaproteobacteria</taxon>
        <taxon>Hyphomicrobiales</taxon>
        <taxon>Methylobacteriaceae</taxon>
        <taxon>Enterovirga</taxon>
    </lineage>
</organism>
<keyword evidence="4" id="KW-1185">Reference proteome</keyword>
<dbReference type="EMBL" id="SNZR01000011">
    <property type="protein sequence ID" value="TDR93439.1"/>
    <property type="molecule type" value="Genomic_DNA"/>
</dbReference>
<evidence type="ECO:0000256" key="1">
    <source>
        <dbReference type="SAM" id="MobiDB-lite"/>
    </source>
</evidence>
<dbReference type="InterPro" id="IPR009683">
    <property type="entry name" value="Extensin-like_C"/>
</dbReference>
<feature type="compositionally biased region" description="Low complexity" evidence="1">
    <location>
        <begin position="243"/>
        <end position="257"/>
    </location>
</feature>
<feature type="domain" description="Extensin-like C-terminal" evidence="2">
    <location>
        <begin position="39"/>
        <end position="219"/>
    </location>
</feature>
<evidence type="ECO:0000313" key="4">
    <source>
        <dbReference type="Proteomes" id="UP000295122"/>
    </source>
</evidence>
<gene>
    <name evidence="3" type="ORF">EV668_0700</name>
</gene>
<dbReference type="Proteomes" id="UP000295122">
    <property type="component" value="Unassembled WGS sequence"/>
</dbReference>
<evidence type="ECO:0000259" key="2">
    <source>
        <dbReference type="Pfam" id="PF06904"/>
    </source>
</evidence>
<dbReference type="Pfam" id="PF06904">
    <property type="entry name" value="Extensin-like_C"/>
    <property type="match status" value="1"/>
</dbReference>
<sequence length="298" mass="32780">MRRAFVAFTGLTLIVAGLVGCGRFSFESREAWRRQAEEACLSAKLVQPTAYMSFASEIDGPGTCGITYPIRTTAFARGDVGLTSRQTLACPIIPEIDSWLARTVQPAAELYFGQRVVDLRAGSYSCRSRNHRPGAKMSEHSFGNALDVMAFRLSDGREITIKSGWRGRPDEQDFLREVFIGACRHFTTVLGPGSDMFHYDHFHLDLARHDPAGRRRVCRPVIKFDPRLDPGTAAVRARPSPVPNAARAERPALPAADPARDPFGQAPRLSSRMDPMRAPGPDARVPAAPPRGGFFDND</sequence>
<dbReference type="RefSeq" id="WP_133768441.1">
    <property type="nucleotide sequence ID" value="NZ_SNZR01000011.1"/>
</dbReference>
<name>A0A4V3DYP6_9HYPH</name>
<evidence type="ECO:0000313" key="3">
    <source>
        <dbReference type="EMBL" id="TDR93439.1"/>
    </source>
</evidence>
<dbReference type="PROSITE" id="PS51257">
    <property type="entry name" value="PROKAR_LIPOPROTEIN"/>
    <property type="match status" value="1"/>
</dbReference>
<accession>A0A4V3DYP6</accession>
<feature type="region of interest" description="Disordered" evidence="1">
    <location>
        <begin position="229"/>
        <end position="298"/>
    </location>
</feature>
<proteinExistence type="predicted"/>